<dbReference type="AlphaFoldDB" id="A0A0S4WU49"/>
<feature type="region of interest" description="Disordered" evidence="1">
    <location>
        <begin position="1"/>
        <end position="85"/>
    </location>
</feature>
<evidence type="ECO:0000313" key="3">
    <source>
        <dbReference type="EMBL" id="CUV54893.1"/>
    </source>
</evidence>
<organism evidence="3">
    <name type="scientific">Ralstonia solanacearum</name>
    <name type="common">Pseudomonas solanacearum</name>
    <dbReference type="NCBI Taxonomy" id="305"/>
    <lineage>
        <taxon>Bacteria</taxon>
        <taxon>Pseudomonadati</taxon>
        <taxon>Pseudomonadota</taxon>
        <taxon>Betaproteobacteria</taxon>
        <taxon>Burkholderiales</taxon>
        <taxon>Burkholderiaceae</taxon>
        <taxon>Ralstonia</taxon>
        <taxon>Ralstonia solanacearum species complex</taxon>
    </lineage>
</organism>
<dbReference type="EMBL" id="LN899827">
    <property type="protein sequence ID" value="CUV45993.1"/>
    <property type="molecule type" value="Genomic_DNA"/>
</dbReference>
<gene>
    <name evidence="3" type="primary">avrA</name>
    <name evidence="3" type="ORF">RUN215_v1_410029</name>
    <name evidence="2" type="ORF">TO10_v1_490016</name>
</gene>
<name>A0A0S4WU49_RALSL</name>
<reference evidence="3" key="1">
    <citation type="submission" date="2015-10" db="EMBL/GenBank/DDBJ databases">
        <authorList>
            <person name="Gilbert D.G."/>
        </authorList>
    </citation>
    <scope>NUCLEOTIDE SEQUENCE</scope>
    <source>
        <strain evidence="3">Phyl III-seqv23</strain>
    </source>
</reference>
<evidence type="ECO:0000256" key="1">
    <source>
        <dbReference type="SAM" id="MobiDB-lite"/>
    </source>
</evidence>
<protein>
    <submittedName>
        <fullName evidence="3">Type III effector protein avra</fullName>
    </submittedName>
</protein>
<dbReference type="EMBL" id="LN899820">
    <property type="protein sequence ID" value="CUV54893.1"/>
    <property type="molecule type" value="Genomic_DNA"/>
</dbReference>
<accession>A0A0S4WU49</accession>
<sequence length="230" mass="25693">MRRIGNFFRTRSHASGSSRGRTHEREEGSSGRAARSPSPALSDLPSSPRSRHVSTVASPTRFDDDGRVTYPGHIQYQTSESERERYPDLAEAVGHSRYTGPGSPRPERFPISGYFPDGQYFSVTGLRGPAIRSGDDAVIDRQHASHVIDHGEMSDAQAGRFMDWQNRSIYPTYETSGWEYSNCVHGHAEVGRSVFGWDVYPDQHARPQDLADQMGNLRVRNYNSDSDSDG</sequence>
<feature type="compositionally biased region" description="Low complexity" evidence="1">
    <location>
        <begin position="30"/>
        <end position="48"/>
    </location>
</feature>
<proteinExistence type="predicted"/>
<evidence type="ECO:0000313" key="2">
    <source>
        <dbReference type="EMBL" id="CUV45993.1"/>
    </source>
</evidence>